<dbReference type="GeneID" id="70244516"/>
<dbReference type="InterPro" id="IPR055530">
    <property type="entry name" value="DUF7104"/>
</dbReference>
<dbReference type="InterPro" id="IPR054471">
    <property type="entry name" value="GPIID_WHD"/>
</dbReference>
<dbReference type="SUPFAM" id="SSF53167">
    <property type="entry name" value="Purine and uridine phosphorylases"/>
    <property type="match status" value="1"/>
</dbReference>
<dbReference type="PROSITE" id="PS50082">
    <property type="entry name" value="WD_REPEATS_2"/>
    <property type="match status" value="3"/>
</dbReference>
<sequence length="1519" mass="171669">MSQRRRLSHTDYTIGWICALSLETAAAKAMLDEIHPPLPQPADDHNSYTLGEVVGHHVVIACLPAGVYGTTSTTAAALRMKSTYPALHCGLLVGIGGGVPSSENDIRLGDVVVSKPFGSSSGVIQYDYGKTTANSKFQVHGTLNKPPPILLTAMSNLQADEIMGENRMDSYLAEIVTKYPSMSNFTHQGEQHDILFKADYDDSSLNEAGQCDDTVIIKRPRRNTQSPKVFYGLVASGNQVMKDGRTRDEIAKKHGIICFEMEAAGLMDYFPCLVVRGICDYADSHKNKRWQEYAAATAAAYAKALLSKVNIISTQQPEKNGIGNDTYEMTPEHRECLRKLFLTNPTEDKDNMKRRKGDRAPGTCAWIMCTEEIEQWMGDSQYEEDHHSTVLWLYGNPGTGKTTMSMFLTEEIPKCDDFERGEKSLAYFFCDASSESHRTVTAILRGLLYQMVRQNNRLIEYLQVKFEELQEKLFNSFSALWSCLLRISCDEKNGQRYYIIDALDECEPESQQILLRLFNEIPKTGVKPHFLITSRPYPEIASELCEFDQRDLASYIETLNDTSIFISSKVEQLKRKRGYTSNVEREITKILNDKAEGTFLWAGIALKEIESVRSRDVVKVLQRLPRGLDSTYQQLLDTALENAEDETDQNTIMRILSYVAVSRRPLTLSELAVACELYLEEEEEDRIAFIREDIELCRLIIVIQDDIVRLLHQSVKDFLFGKENQSAINQLKAHASLAYRSINYLLEISKPAVTENVRYRLLFLDYARMFWPEHVRLAETEFIIVEEHAAFFQIWSDERDRCFDDSNYFDNHIPLDFGKRKSYFIGSSFIGSSLFHFAAHWGITLLVIHGFALLLDNKPSSDTSGAMHQYDDSEFVNMYGVTPLEEAAWMGHLDVMKLLLNNAIPNMIIREKVIEKAASHRTNAGAVLELLFDKAGSRILVSEKVMTNAIRNSHCGKEAVTVILQRWTDEIQIKEKVISSALLSLSGPGLDKWSDLQVRKEGFSDTIDPQILSSIDVGVLKLLFNGMGKRIRITTDLLVAAAKNSNLEVLATVVKELPTDVSVVDEVFELAILHKREWKERLSILLNHKSNNIPLTGRLIMAVASSGPHRKNIMRTILNKKRQYTLGPGVMELIAGKFDVQVMKKALDCIGRQFIVTDQALEAVDQNENIEQREGLRTLLLNQRLLIQSIPAEESMEYSHVSSGYLSNIPAYLNLEITQKLVVKGHSDEVWVSCFSPDGSRLSTGGRDCLIIIYNTPNYDVHGTLSGHENHVTSITWSPKDMKLLSGSADGQLRIWDTDDCTCIRVLQRHQEQISRVFWTTSCNEFISSSLDNRRPLILWSDKGEVLHEWNEEYRAQASTITPDGSRIIVADTTRQLHIYAFPKREKEFSIPCDSKASSISVDADSKSILLSFTSGEVKIISLESRKVTCSFRGHEQQDFVLTSQFFGKQEDLIVTGSEDNCIYVWDRATGSILYVLKEHKRGTVNSISVHPKNPNMFVSTGDDCTTRVWLLSPKTRQS</sequence>
<dbReference type="Pfam" id="PF01048">
    <property type="entry name" value="PNP_UDP_1"/>
    <property type="match status" value="1"/>
</dbReference>
<feature type="repeat" description="WD" evidence="3">
    <location>
        <begin position="1265"/>
        <end position="1306"/>
    </location>
</feature>
<dbReference type="InterPro" id="IPR001680">
    <property type="entry name" value="WD40_rpt"/>
</dbReference>
<evidence type="ECO:0000259" key="4">
    <source>
        <dbReference type="PROSITE" id="PS50837"/>
    </source>
</evidence>
<dbReference type="Gene3D" id="3.40.50.300">
    <property type="entry name" value="P-loop containing nucleotide triphosphate hydrolases"/>
    <property type="match status" value="1"/>
</dbReference>
<dbReference type="PANTHER" id="PTHR46082:SF11">
    <property type="entry name" value="AAA+ ATPASE DOMAIN-CONTAINING PROTEIN-RELATED"/>
    <property type="match status" value="1"/>
</dbReference>
<dbReference type="Pfam" id="PF22939">
    <property type="entry name" value="WHD_GPIID"/>
    <property type="match status" value="1"/>
</dbReference>
<dbReference type="CDD" id="cd00200">
    <property type="entry name" value="WD40"/>
    <property type="match status" value="1"/>
</dbReference>
<dbReference type="Gene3D" id="3.40.50.1580">
    <property type="entry name" value="Nucleoside phosphorylase domain"/>
    <property type="match status" value="1"/>
</dbReference>
<feature type="repeat" description="WD" evidence="3">
    <location>
        <begin position="1447"/>
        <end position="1476"/>
    </location>
</feature>
<dbReference type="InterPro" id="IPR027417">
    <property type="entry name" value="P-loop_NTPase"/>
</dbReference>
<keyword evidence="6" id="KW-1185">Reference proteome</keyword>
<dbReference type="Pfam" id="PF23397">
    <property type="entry name" value="DUF7104"/>
    <property type="match status" value="1"/>
</dbReference>
<dbReference type="Pfam" id="PF24883">
    <property type="entry name" value="NPHP3_N"/>
    <property type="match status" value="1"/>
</dbReference>
<dbReference type="InterPro" id="IPR000845">
    <property type="entry name" value="Nucleoside_phosphorylase_d"/>
</dbReference>
<keyword evidence="3" id="KW-0853">WD repeat</keyword>
<proteinExistence type="predicted"/>
<dbReference type="RefSeq" id="XP_046070391.1">
    <property type="nucleotide sequence ID" value="XM_046214229.1"/>
</dbReference>
<dbReference type="InterPro" id="IPR036770">
    <property type="entry name" value="Ankyrin_rpt-contain_sf"/>
</dbReference>
<dbReference type="InterPro" id="IPR002110">
    <property type="entry name" value="Ankyrin_rpt"/>
</dbReference>
<evidence type="ECO:0000313" key="6">
    <source>
        <dbReference type="Proteomes" id="UP001201262"/>
    </source>
</evidence>
<feature type="repeat" description="ANK" evidence="2">
    <location>
        <begin position="879"/>
        <end position="902"/>
    </location>
</feature>
<dbReference type="PROSITE" id="PS50837">
    <property type="entry name" value="NACHT"/>
    <property type="match status" value="1"/>
</dbReference>
<dbReference type="InterPro" id="IPR015943">
    <property type="entry name" value="WD40/YVTN_repeat-like_dom_sf"/>
</dbReference>
<evidence type="ECO:0000256" key="3">
    <source>
        <dbReference type="PROSITE-ProRule" id="PRU00221"/>
    </source>
</evidence>
<feature type="repeat" description="WD" evidence="3">
    <location>
        <begin position="1223"/>
        <end position="1255"/>
    </location>
</feature>
<feature type="domain" description="NACHT" evidence="4">
    <location>
        <begin position="389"/>
        <end position="536"/>
    </location>
</feature>
<dbReference type="PROSITE" id="PS50294">
    <property type="entry name" value="WD_REPEATS_REGION"/>
    <property type="match status" value="1"/>
</dbReference>
<gene>
    <name evidence="5" type="ORF">BGW36DRAFT_360954</name>
</gene>
<dbReference type="PANTHER" id="PTHR46082">
    <property type="entry name" value="ATP/GTP-BINDING PROTEIN-RELATED"/>
    <property type="match status" value="1"/>
</dbReference>
<dbReference type="Gene3D" id="1.25.40.20">
    <property type="entry name" value="Ankyrin repeat-containing domain"/>
    <property type="match status" value="1"/>
</dbReference>
<protein>
    <recommendedName>
        <fullName evidence="4">NACHT domain-containing protein</fullName>
    </recommendedName>
</protein>
<name>A0AAD4PZ31_9EURO</name>
<dbReference type="InterPro" id="IPR036322">
    <property type="entry name" value="WD40_repeat_dom_sf"/>
</dbReference>
<dbReference type="Gene3D" id="2.130.10.10">
    <property type="entry name" value="YVTN repeat-like/Quinoprotein amine dehydrogenase"/>
    <property type="match status" value="1"/>
</dbReference>
<dbReference type="InterPro" id="IPR056884">
    <property type="entry name" value="NPHP3-like_N"/>
</dbReference>
<dbReference type="InterPro" id="IPR053137">
    <property type="entry name" value="NLR-like"/>
</dbReference>
<dbReference type="GO" id="GO:0009116">
    <property type="term" value="P:nucleoside metabolic process"/>
    <property type="evidence" value="ECO:0007669"/>
    <property type="project" value="InterPro"/>
</dbReference>
<evidence type="ECO:0000256" key="2">
    <source>
        <dbReference type="PROSITE-ProRule" id="PRU00023"/>
    </source>
</evidence>
<dbReference type="Pfam" id="PF00023">
    <property type="entry name" value="Ank"/>
    <property type="match status" value="1"/>
</dbReference>
<dbReference type="InterPro" id="IPR035994">
    <property type="entry name" value="Nucleoside_phosphorylase_sf"/>
</dbReference>
<dbReference type="SMART" id="SM00320">
    <property type="entry name" value="WD40"/>
    <property type="match status" value="6"/>
</dbReference>
<dbReference type="SUPFAM" id="SSF50978">
    <property type="entry name" value="WD40 repeat-like"/>
    <property type="match status" value="1"/>
</dbReference>
<keyword evidence="1" id="KW-0677">Repeat</keyword>
<evidence type="ECO:0000256" key="1">
    <source>
        <dbReference type="ARBA" id="ARBA00022737"/>
    </source>
</evidence>
<evidence type="ECO:0000313" key="5">
    <source>
        <dbReference type="EMBL" id="KAH8695249.1"/>
    </source>
</evidence>
<dbReference type="InterPro" id="IPR007111">
    <property type="entry name" value="NACHT_NTPase"/>
</dbReference>
<comment type="caution">
    <text evidence="5">The sequence shown here is derived from an EMBL/GenBank/DDBJ whole genome shotgun (WGS) entry which is preliminary data.</text>
</comment>
<dbReference type="GO" id="GO:0003824">
    <property type="term" value="F:catalytic activity"/>
    <property type="evidence" value="ECO:0007669"/>
    <property type="project" value="InterPro"/>
</dbReference>
<dbReference type="Pfam" id="PF00400">
    <property type="entry name" value="WD40"/>
    <property type="match status" value="4"/>
</dbReference>
<dbReference type="SUPFAM" id="SSF48403">
    <property type="entry name" value="Ankyrin repeat"/>
    <property type="match status" value="1"/>
</dbReference>
<dbReference type="PROSITE" id="PS50088">
    <property type="entry name" value="ANK_REPEAT"/>
    <property type="match status" value="1"/>
</dbReference>
<dbReference type="SUPFAM" id="SSF52540">
    <property type="entry name" value="P-loop containing nucleoside triphosphate hydrolases"/>
    <property type="match status" value="1"/>
</dbReference>
<dbReference type="EMBL" id="JAJTJA010000008">
    <property type="protein sequence ID" value="KAH8695249.1"/>
    <property type="molecule type" value="Genomic_DNA"/>
</dbReference>
<keyword evidence="2" id="KW-0040">ANK repeat</keyword>
<reference evidence="5" key="1">
    <citation type="submission" date="2021-12" db="EMBL/GenBank/DDBJ databases">
        <title>Convergent genome expansion in fungi linked to evolution of root-endophyte symbiosis.</title>
        <authorList>
            <consortium name="DOE Joint Genome Institute"/>
            <person name="Ke Y.-H."/>
            <person name="Bonito G."/>
            <person name="Liao H.-L."/>
            <person name="Looney B."/>
            <person name="Rojas-Flechas A."/>
            <person name="Nash J."/>
            <person name="Hameed K."/>
            <person name="Schadt C."/>
            <person name="Martin F."/>
            <person name="Crous P.W."/>
            <person name="Miettinen O."/>
            <person name="Magnuson J.K."/>
            <person name="Labbe J."/>
            <person name="Jacobson D."/>
            <person name="Doktycz M.J."/>
            <person name="Veneault-Fourrey C."/>
            <person name="Kuo A."/>
            <person name="Mondo S."/>
            <person name="Calhoun S."/>
            <person name="Riley R."/>
            <person name="Ohm R."/>
            <person name="LaButti K."/>
            <person name="Andreopoulos B."/>
            <person name="Pangilinan J."/>
            <person name="Nolan M."/>
            <person name="Tritt A."/>
            <person name="Clum A."/>
            <person name="Lipzen A."/>
            <person name="Daum C."/>
            <person name="Barry K."/>
            <person name="Grigoriev I.V."/>
            <person name="Vilgalys R."/>
        </authorList>
    </citation>
    <scope>NUCLEOTIDE SEQUENCE</scope>
    <source>
        <strain evidence="5">PMI_201</strain>
    </source>
</reference>
<dbReference type="Proteomes" id="UP001201262">
    <property type="component" value="Unassembled WGS sequence"/>
</dbReference>
<accession>A0AAD4PZ31</accession>
<organism evidence="5 6">
    <name type="scientific">Talaromyces proteolyticus</name>
    <dbReference type="NCBI Taxonomy" id="1131652"/>
    <lineage>
        <taxon>Eukaryota</taxon>
        <taxon>Fungi</taxon>
        <taxon>Dikarya</taxon>
        <taxon>Ascomycota</taxon>
        <taxon>Pezizomycotina</taxon>
        <taxon>Eurotiomycetes</taxon>
        <taxon>Eurotiomycetidae</taxon>
        <taxon>Eurotiales</taxon>
        <taxon>Trichocomaceae</taxon>
        <taxon>Talaromyces</taxon>
        <taxon>Talaromyces sect. Bacilispori</taxon>
    </lineage>
</organism>
<dbReference type="PROSITE" id="PS50297">
    <property type="entry name" value="ANK_REP_REGION"/>
    <property type="match status" value="1"/>
</dbReference>